<dbReference type="EMBL" id="KI659684">
    <property type="protein sequence ID" value="ETN78872.1"/>
    <property type="molecule type" value="Genomic_DNA"/>
</dbReference>
<keyword evidence="1" id="KW-0812">Transmembrane</keyword>
<keyword evidence="3" id="KW-0436">Ligase</keyword>
<keyword evidence="1" id="KW-0472">Membrane</keyword>
<dbReference type="GO" id="GO:0016874">
    <property type="term" value="F:ligase activity"/>
    <property type="evidence" value="ECO:0007669"/>
    <property type="project" value="UniProtKB-KW"/>
</dbReference>
<evidence type="ECO:0000313" key="3">
    <source>
        <dbReference type="EMBL" id="ETN78872.1"/>
    </source>
</evidence>
<gene>
    <name evidence="3" type="ORF">NECAME_02736</name>
</gene>
<proteinExistence type="predicted"/>
<feature type="domain" description="UBC core" evidence="2">
    <location>
        <begin position="5"/>
        <end position="178"/>
    </location>
</feature>
<dbReference type="STRING" id="51031.W2TCZ8"/>
<dbReference type="AlphaFoldDB" id="W2TCZ8"/>
<dbReference type="InterPro" id="IPR050113">
    <property type="entry name" value="Ub_conjugating_enzyme"/>
</dbReference>
<sequence>MSLDASSRRLMKELQQLSTEPPTGIVVNKDAASSDLKQWRVDVIGAAGTLYEGEKFSLQFRFTQQYPFNSPELLLLFFVVDVFHSVLDVCRIPAEMTFCRSGRLIMLFMFEHAIKIPVKLDGGSTMIPFNSDIAYVILAAMLILFTNVLPPTTNIKACDCMDIVRNNTISLSNVPRNR</sequence>
<organism evidence="3 4">
    <name type="scientific">Necator americanus</name>
    <name type="common">Human hookworm</name>
    <dbReference type="NCBI Taxonomy" id="51031"/>
    <lineage>
        <taxon>Eukaryota</taxon>
        <taxon>Metazoa</taxon>
        <taxon>Ecdysozoa</taxon>
        <taxon>Nematoda</taxon>
        <taxon>Chromadorea</taxon>
        <taxon>Rhabditida</taxon>
        <taxon>Rhabditina</taxon>
        <taxon>Rhabditomorpha</taxon>
        <taxon>Strongyloidea</taxon>
        <taxon>Ancylostomatidae</taxon>
        <taxon>Bunostominae</taxon>
        <taxon>Necator</taxon>
    </lineage>
</organism>
<dbReference type="SUPFAM" id="SSF54495">
    <property type="entry name" value="UBC-like"/>
    <property type="match status" value="1"/>
</dbReference>
<dbReference type="Proteomes" id="UP000053676">
    <property type="component" value="Unassembled WGS sequence"/>
</dbReference>
<protein>
    <submittedName>
        <fullName evidence="3">Ubiquitin--protein ligase</fullName>
    </submittedName>
</protein>
<dbReference type="PROSITE" id="PS50127">
    <property type="entry name" value="UBC_2"/>
    <property type="match status" value="1"/>
</dbReference>
<keyword evidence="1" id="KW-1133">Transmembrane helix</keyword>
<dbReference type="PANTHER" id="PTHR24067">
    <property type="entry name" value="UBIQUITIN-CONJUGATING ENZYME E2"/>
    <property type="match status" value="1"/>
</dbReference>
<dbReference type="OrthoDB" id="406833at2759"/>
<feature type="transmembrane region" description="Helical" evidence="1">
    <location>
        <begin position="133"/>
        <end position="150"/>
    </location>
</feature>
<evidence type="ECO:0000256" key="1">
    <source>
        <dbReference type="SAM" id="Phobius"/>
    </source>
</evidence>
<evidence type="ECO:0000313" key="4">
    <source>
        <dbReference type="Proteomes" id="UP000053676"/>
    </source>
</evidence>
<name>W2TCZ8_NECAM</name>
<dbReference type="GO" id="GO:0032446">
    <property type="term" value="P:protein modification by small protein conjugation"/>
    <property type="evidence" value="ECO:0007669"/>
    <property type="project" value="UniProtKB-ARBA"/>
</dbReference>
<dbReference type="InterPro" id="IPR016135">
    <property type="entry name" value="UBQ-conjugating_enzyme/RWD"/>
</dbReference>
<dbReference type="InterPro" id="IPR000608">
    <property type="entry name" value="UBC"/>
</dbReference>
<dbReference type="Pfam" id="PF00179">
    <property type="entry name" value="UQ_con"/>
    <property type="match status" value="1"/>
</dbReference>
<evidence type="ECO:0000259" key="2">
    <source>
        <dbReference type="PROSITE" id="PS50127"/>
    </source>
</evidence>
<dbReference type="KEGG" id="nai:NECAME_02736"/>
<reference evidence="4" key="1">
    <citation type="journal article" date="2014" name="Nat. Genet.">
        <title>Genome of the human hookworm Necator americanus.</title>
        <authorList>
            <person name="Tang Y.T."/>
            <person name="Gao X."/>
            <person name="Rosa B.A."/>
            <person name="Abubucker S."/>
            <person name="Hallsworth-Pepin K."/>
            <person name="Martin J."/>
            <person name="Tyagi R."/>
            <person name="Heizer E."/>
            <person name="Zhang X."/>
            <person name="Bhonagiri-Palsikar V."/>
            <person name="Minx P."/>
            <person name="Warren W.C."/>
            <person name="Wang Q."/>
            <person name="Zhan B."/>
            <person name="Hotez P.J."/>
            <person name="Sternberg P.W."/>
            <person name="Dougall A."/>
            <person name="Gaze S.T."/>
            <person name="Mulvenna J."/>
            <person name="Sotillo J."/>
            <person name="Ranganathan S."/>
            <person name="Rabelo E.M."/>
            <person name="Wilson R.K."/>
            <person name="Felgner P.L."/>
            <person name="Bethony J."/>
            <person name="Hawdon J.M."/>
            <person name="Gasser R.B."/>
            <person name="Loukas A."/>
            <person name="Mitreva M."/>
        </authorList>
    </citation>
    <scope>NUCLEOTIDE SEQUENCE [LARGE SCALE GENOMIC DNA]</scope>
</reference>
<accession>W2TCZ8</accession>
<keyword evidence="4" id="KW-1185">Reference proteome</keyword>
<dbReference type="Gene3D" id="3.10.110.10">
    <property type="entry name" value="Ubiquitin Conjugating Enzyme"/>
    <property type="match status" value="1"/>
</dbReference>